<reference evidence="1 2" key="1">
    <citation type="submission" date="2019-01" db="EMBL/GenBank/DDBJ databases">
        <authorList>
            <person name="Sayadi A."/>
        </authorList>
    </citation>
    <scope>NUCLEOTIDE SEQUENCE [LARGE SCALE GENOMIC DNA]</scope>
</reference>
<dbReference type="AlphaFoldDB" id="A0A653D9P8"/>
<evidence type="ECO:0008006" key="3">
    <source>
        <dbReference type="Google" id="ProtNLM"/>
    </source>
</evidence>
<dbReference type="OrthoDB" id="2434756at2759"/>
<evidence type="ECO:0000313" key="1">
    <source>
        <dbReference type="EMBL" id="VEN56890.1"/>
    </source>
</evidence>
<organism evidence="1 2">
    <name type="scientific">Callosobruchus maculatus</name>
    <name type="common">Southern cowpea weevil</name>
    <name type="synonym">Pulse bruchid</name>
    <dbReference type="NCBI Taxonomy" id="64391"/>
    <lineage>
        <taxon>Eukaryota</taxon>
        <taxon>Metazoa</taxon>
        <taxon>Ecdysozoa</taxon>
        <taxon>Arthropoda</taxon>
        <taxon>Hexapoda</taxon>
        <taxon>Insecta</taxon>
        <taxon>Pterygota</taxon>
        <taxon>Neoptera</taxon>
        <taxon>Endopterygota</taxon>
        <taxon>Coleoptera</taxon>
        <taxon>Polyphaga</taxon>
        <taxon>Cucujiformia</taxon>
        <taxon>Chrysomeloidea</taxon>
        <taxon>Chrysomelidae</taxon>
        <taxon>Bruchinae</taxon>
        <taxon>Bruchini</taxon>
        <taxon>Callosobruchus</taxon>
    </lineage>
</organism>
<gene>
    <name evidence="1" type="ORF">CALMAC_LOCUS15665</name>
</gene>
<keyword evidence="2" id="KW-1185">Reference proteome</keyword>
<dbReference type="PANTHER" id="PTHR13338:SF4">
    <property type="entry name" value="NADH DEHYDROGENASE [UBIQUINONE] 1 ALPHA SUBCOMPLEX ASSEMBLY FACTOR 4"/>
    <property type="match status" value="1"/>
</dbReference>
<dbReference type="Pfam" id="PF06784">
    <property type="entry name" value="UPF0240"/>
    <property type="match status" value="1"/>
</dbReference>
<dbReference type="GO" id="GO:0032981">
    <property type="term" value="P:mitochondrial respiratory chain complex I assembly"/>
    <property type="evidence" value="ECO:0007669"/>
    <property type="project" value="InterPro"/>
</dbReference>
<dbReference type="Proteomes" id="UP000410492">
    <property type="component" value="Unassembled WGS sequence"/>
</dbReference>
<name>A0A653D9P8_CALMS</name>
<dbReference type="EMBL" id="CAACVG010010871">
    <property type="protein sequence ID" value="VEN56890.1"/>
    <property type="molecule type" value="Genomic_DNA"/>
</dbReference>
<sequence>MGKIFSSIKHPFRNFNLESRAHKIISQEKPKPAPWHKRDQMEIERLMKEYPEVYEESLQKNKQLDDHLKQVYVTSSNVELLNKKNDNPERPLPSDRTSVEPFLYGMKEPDRVPAGKSSLKRILEFISMHQNDPKLYNAKKIAQDTMIPEKTVQDILNHFRVFEIYIPQQRDVKAKFAGPSVPKITVLKEIRKELPPPAPSNNKDKT</sequence>
<evidence type="ECO:0000313" key="2">
    <source>
        <dbReference type="Proteomes" id="UP000410492"/>
    </source>
</evidence>
<accession>A0A653D9P8</accession>
<protein>
    <recommendedName>
        <fullName evidence="3">Protein NDUFAF4 homolog</fullName>
    </recommendedName>
</protein>
<dbReference type="GO" id="GO:0005739">
    <property type="term" value="C:mitochondrion"/>
    <property type="evidence" value="ECO:0007669"/>
    <property type="project" value="TreeGrafter"/>
</dbReference>
<proteinExistence type="predicted"/>
<dbReference type="InterPro" id="IPR009622">
    <property type="entry name" value="NDUFAF4"/>
</dbReference>
<dbReference type="PANTHER" id="PTHR13338">
    <property type="entry name" value="UPF0240 PROTEIN"/>
    <property type="match status" value="1"/>
</dbReference>